<sequence length="208" mass="22935">MITESVALTLARLARHNEQEALRRFRRLWRAANPHHSNLPALDDSAECVLDIGAIESPNVAIPEAEIRFSLTNCTSEAIKVMSLELRPIRRDALQRTIAETVAGPIDEYYLSANLDDRLLPVELLKLHHLIEPNGTDGFFLKVTAPDGFTYEMELRATWKPLGSGERNETSRRFTVCFPAQSVAGLLRAARASSRQGGADAAGAGDSR</sequence>
<keyword evidence="2" id="KW-1185">Reference proteome</keyword>
<comment type="caution">
    <text evidence="1">The sequence shown here is derived from an EMBL/GenBank/DDBJ whole genome shotgun (WGS) entry which is preliminary data.</text>
</comment>
<dbReference type="Proteomes" id="UP000282312">
    <property type="component" value="Unassembled WGS sequence"/>
</dbReference>
<reference evidence="1 2" key="1">
    <citation type="submission" date="2018-05" db="EMBL/GenBank/DDBJ databases">
        <title>Micromonospora from Atacama Desert.</title>
        <authorList>
            <person name="Carro L."/>
            <person name="Goodfellow M."/>
            <person name="Klenk H.-P."/>
        </authorList>
    </citation>
    <scope>NUCLEOTIDE SEQUENCE [LARGE SCALE GENOMIC DNA]</scope>
    <source>
        <strain evidence="1 2">LB39</strain>
    </source>
</reference>
<dbReference type="AlphaFoldDB" id="A0A3N9WBE6"/>
<dbReference type="EMBL" id="QGSZ01000302">
    <property type="protein sequence ID" value="RQW98157.1"/>
    <property type="molecule type" value="Genomic_DNA"/>
</dbReference>
<accession>A0A3N9WBE6</accession>
<evidence type="ECO:0000313" key="2">
    <source>
        <dbReference type="Proteomes" id="UP000282312"/>
    </source>
</evidence>
<organism evidence="1 2">
    <name type="scientific">Micromonospora inaquosa</name>
    <dbReference type="NCBI Taxonomy" id="2203716"/>
    <lineage>
        <taxon>Bacteria</taxon>
        <taxon>Bacillati</taxon>
        <taxon>Actinomycetota</taxon>
        <taxon>Actinomycetes</taxon>
        <taxon>Micromonosporales</taxon>
        <taxon>Micromonosporaceae</taxon>
        <taxon>Micromonospora</taxon>
    </lineage>
</organism>
<protein>
    <submittedName>
        <fullName evidence="1">Uncharacterized protein</fullName>
    </submittedName>
</protein>
<proteinExistence type="predicted"/>
<name>A0A3N9WBE6_9ACTN</name>
<gene>
    <name evidence="1" type="ORF">DLJ59_27765</name>
</gene>
<evidence type="ECO:0000313" key="1">
    <source>
        <dbReference type="EMBL" id="RQW98157.1"/>
    </source>
</evidence>